<comment type="caution">
    <text evidence="1">The sequence shown here is derived from an EMBL/GenBank/DDBJ whole genome shotgun (WGS) entry which is preliminary data.</text>
</comment>
<organism evidence="1">
    <name type="scientific">marine sediment metagenome</name>
    <dbReference type="NCBI Taxonomy" id="412755"/>
    <lineage>
        <taxon>unclassified sequences</taxon>
        <taxon>metagenomes</taxon>
        <taxon>ecological metagenomes</taxon>
    </lineage>
</organism>
<evidence type="ECO:0000313" key="1">
    <source>
        <dbReference type="EMBL" id="GAI13477.1"/>
    </source>
</evidence>
<dbReference type="AlphaFoldDB" id="X1L2D1"/>
<proteinExistence type="predicted"/>
<reference evidence="1" key="1">
    <citation type="journal article" date="2014" name="Front. Microbiol.">
        <title>High frequency of phylogenetically diverse reductive dehalogenase-homologous genes in deep subseafloor sedimentary metagenomes.</title>
        <authorList>
            <person name="Kawai M."/>
            <person name="Futagami T."/>
            <person name="Toyoda A."/>
            <person name="Takaki Y."/>
            <person name="Nishi S."/>
            <person name="Hori S."/>
            <person name="Arai W."/>
            <person name="Tsubouchi T."/>
            <person name="Morono Y."/>
            <person name="Uchiyama I."/>
            <person name="Ito T."/>
            <person name="Fujiyama A."/>
            <person name="Inagaki F."/>
            <person name="Takami H."/>
        </authorList>
    </citation>
    <scope>NUCLEOTIDE SEQUENCE</scope>
    <source>
        <strain evidence="1">Expedition CK06-06</strain>
    </source>
</reference>
<sequence length="152" mass="17112">MVNPLSSDGSDYAYGSSHPIFEGRYRAGAWGLNRIQVEGYDPAEDKPIVVDSFTWDQIDRLYDRLRQLEDKNIDTVTKAEQRGEAYLRQVEIESVDGSILIPVNCGQQLYDVIDITDSRAGLEAARRRVNGLTLVYSPSRGEYQQRLLLGGV</sequence>
<gene>
    <name evidence="1" type="ORF">S06H3_11098</name>
</gene>
<dbReference type="EMBL" id="BARV01005293">
    <property type="protein sequence ID" value="GAI13477.1"/>
    <property type="molecule type" value="Genomic_DNA"/>
</dbReference>
<name>X1L2D1_9ZZZZ</name>
<protein>
    <submittedName>
        <fullName evidence="1">Uncharacterized protein</fullName>
    </submittedName>
</protein>
<accession>X1L2D1</accession>